<protein>
    <submittedName>
        <fullName evidence="14">Glucuronosyltransferase</fullName>
    </submittedName>
</protein>
<evidence type="ECO:0000313" key="14">
    <source>
        <dbReference type="WBParaSite" id="ACRNAN_scaffold467.g13998.t1"/>
    </source>
</evidence>
<evidence type="ECO:0000256" key="9">
    <source>
        <dbReference type="ARBA" id="ARBA00023137"/>
    </source>
</evidence>
<comment type="catalytic activity">
    <reaction evidence="10">
        <text>glucuronate acceptor + UDP-alpha-D-glucuronate = acceptor beta-D-glucuronoside + UDP + H(+)</text>
        <dbReference type="Rhea" id="RHEA:21032"/>
        <dbReference type="ChEBI" id="CHEBI:15378"/>
        <dbReference type="ChEBI" id="CHEBI:58052"/>
        <dbReference type="ChEBI" id="CHEBI:58223"/>
        <dbReference type="ChEBI" id="CHEBI:132367"/>
        <dbReference type="ChEBI" id="CHEBI:132368"/>
        <dbReference type="EC" id="2.4.1.17"/>
    </reaction>
</comment>
<accession>A0A914DXH2</accession>
<evidence type="ECO:0000256" key="7">
    <source>
        <dbReference type="ARBA" id="ARBA00022840"/>
    </source>
</evidence>
<dbReference type="InterPro" id="IPR050122">
    <property type="entry name" value="RTK"/>
</dbReference>
<evidence type="ECO:0000256" key="3">
    <source>
        <dbReference type="ARBA" id="ARBA00022676"/>
    </source>
</evidence>
<dbReference type="PRINTS" id="PR00109">
    <property type="entry name" value="TYRKINASE"/>
</dbReference>
<keyword evidence="13" id="KW-1185">Reference proteome</keyword>
<evidence type="ECO:0000256" key="1">
    <source>
        <dbReference type="ARBA" id="ARBA00004308"/>
    </source>
</evidence>
<dbReference type="SMART" id="SM00219">
    <property type="entry name" value="TyrKc"/>
    <property type="match status" value="1"/>
</dbReference>
<dbReference type="GO" id="GO:0012505">
    <property type="term" value="C:endomembrane system"/>
    <property type="evidence" value="ECO:0007669"/>
    <property type="project" value="UniProtKB-SubCell"/>
</dbReference>
<dbReference type="AlphaFoldDB" id="A0A914DXH2"/>
<dbReference type="Pfam" id="PF00201">
    <property type="entry name" value="UDPGT"/>
    <property type="match status" value="1"/>
</dbReference>
<dbReference type="GO" id="GO:0007169">
    <property type="term" value="P:cell surface receptor protein tyrosine kinase signaling pathway"/>
    <property type="evidence" value="ECO:0007669"/>
    <property type="project" value="TreeGrafter"/>
</dbReference>
<dbReference type="InterPro" id="IPR000719">
    <property type="entry name" value="Prot_kinase_dom"/>
</dbReference>
<dbReference type="GO" id="GO:0004714">
    <property type="term" value="F:transmembrane receptor protein tyrosine kinase activity"/>
    <property type="evidence" value="ECO:0007669"/>
    <property type="project" value="UniProtKB-EC"/>
</dbReference>
<organism evidence="13 14">
    <name type="scientific">Acrobeloides nanus</name>
    <dbReference type="NCBI Taxonomy" id="290746"/>
    <lineage>
        <taxon>Eukaryota</taxon>
        <taxon>Metazoa</taxon>
        <taxon>Ecdysozoa</taxon>
        <taxon>Nematoda</taxon>
        <taxon>Chromadorea</taxon>
        <taxon>Rhabditida</taxon>
        <taxon>Tylenchina</taxon>
        <taxon>Cephalobomorpha</taxon>
        <taxon>Cephaloboidea</taxon>
        <taxon>Cephalobidae</taxon>
        <taxon>Acrobeloides</taxon>
    </lineage>
</organism>
<dbReference type="PANTHER" id="PTHR24416:SF548">
    <property type="entry name" value="PROTEIN KINASE DOMAIN-CONTAINING PROTEIN"/>
    <property type="match status" value="1"/>
</dbReference>
<dbReference type="GO" id="GO:0005524">
    <property type="term" value="F:ATP binding"/>
    <property type="evidence" value="ECO:0007669"/>
    <property type="project" value="UniProtKB-KW"/>
</dbReference>
<dbReference type="SUPFAM" id="SSF56112">
    <property type="entry name" value="Protein kinase-like (PK-like)"/>
    <property type="match status" value="1"/>
</dbReference>
<evidence type="ECO:0000256" key="5">
    <source>
        <dbReference type="ARBA" id="ARBA00022741"/>
    </source>
</evidence>
<evidence type="ECO:0000256" key="11">
    <source>
        <dbReference type="ARBA" id="ARBA00051243"/>
    </source>
</evidence>
<dbReference type="InterPro" id="IPR020635">
    <property type="entry name" value="Tyr_kinase_cat_dom"/>
</dbReference>
<evidence type="ECO:0000256" key="4">
    <source>
        <dbReference type="ARBA" id="ARBA00022679"/>
    </source>
</evidence>
<dbReference type="SUPFAM" id="SSF53756">
    <property type="entry name" value="UDP-Glycosyltransferase/glycogen phosphorylase"/>
    <property type="match status" value="1"/>
</dbReference>
<comment type="catalytic activity">
    <reaction evidence="11">
        <text>L-tyrosyl-[protein] + ATP = O-phospho-L-tyrosyl-[protein] + ADP + H(+)</text>
        <dbReference type="Rhea" id="RHEA:10596"/>
        <dbReference type="Rhea" id="RHEA-COMP:10136"/>
        <dbReference type="Rhea" id="RHEA-COMP:20101"/>
        <dbReference type="ChEBI" id="CHEBI:15378"/>
        <dbReference type="ChEBI" id="CHEBI:30616"/>
        <dbReference type="ChEBI" id="CHEBI:46858"/>
        <dbReference type="ChEBI" id="CHEBI:61978"/>
        <dbReference type="ChEBI" id="CHEBI:456216"/>
        <dbReference type="EC" id="2.7.10.1"/>
    </reaction>
</comment>
<proteinExistence type="inferred from homology"/>
<sequence length="741" mass="84439">MSPSHLSVVFNVAEKIKNSTVYDIRWPIIDSVANFPTRKGFKKIVFPDAMILADEVKKMINTGIQENSASFKNMLAILPKCAKFLALPCALNDTSLIISSSLPTGKTMRMLIMDQFGVFCSVVLARRLKSDFVFVSAVVEPMTIAYLTGAPLSISSTMSVLVAKPPEEMTIFDRLANIIGHYFFTIVFMQLPIAKFFYDQENPELFKPQENTLLFSNNHKFIDWPTARTHGLIDIGNLEEEDIVLTEKIDTKIKNFIDSKKFDGFIIFSMSTYSNDGELEHEIMGNFSSVFKKFPKIGFIWRINEIPEKFQAENIQVVKWIPQRTLCNHPKAMALITHCGQNSFLEAVDAGLPIIGIPTMGDQFPNSQRAKYRQIGVVLSPNNLTETTIFDAIQKIQLGPSDLLIEANIRKIPVHEADDEKVAFKNASETNDDIQEFNKNKDQFLITRKSLEIDFDIALGKGASATVYKGYLKGRSPLLNLENTIKCQQYQDCDVAVKVASTLGQIETTRWMQEIEAIKRLGYNEYIVSMLGWCVHKNSYCLAFEMATSDLLTYVRSLSARGRSEIDLKHFVAYLWQICNAMSFIAACRMVHRDLAARNILLFGENKAKVSDFGLCCDFDRDTLTYQASLTKRLPLKWLSIEALMERRFSEKSDIWSFGVLMYEMFSLGKEPYVSLQNDEIIPFLSQGNRLEHFDDLPEEINEITSSCWERDPKDRPNFDNLICRFRSILETSTETYGYIQ</sequence>
<dbReference type="GO" id="GO:0005886">
    <property type="term" value="C:plasma membrane"/>
    <property type="evidence" value="ECO:0007669"/>
    <property type="project" value="TreeGrafter"/>
</dbReference>
<dbReference type="Pfam" id="PF07714">
    <property type="entry name" value="PK_Tyr_Ser-Thr"/>
    <property type="match status" value="1"/>
</dbReference>
<feature type="domain" description="Protein kinase" evidence="12">
    <location>
        <begin position="453"/>
        <end position="730"/>
    </location>
</feature>
<dbReference type="Gene3D" id="1.10.510.10">
    <property type="entry name" value="Transferase(Phosphotransferase) domain 1"/>
    <property type="match status" value="1"/>
</dbReference>
<dbReference type="CDD" id="cd03784">
    <property type="entry name" value="GT1_Gtf-like"/>
    <property type="match status" value="1"/>
</dbReference>
<dbReference type="Gene3D" id="3.30.200.20">
    <property type="entry name" value="Phosphorylase Kinase, domain 1"/>
    <property type="match status" value="1"/>
</dbReference>
<dbReference type="PROSITE" id="PS50011">
    <property type="entry name" value="PROTEIN_KINASE_DOM"/>
    <property type="match status" value="1"/>
</dbReference>
<reference evidence="14" key="1">
    <citation type="submission" date="2022-11" db="UniProtKB">
        <authorList>
            <consortium name="WormBaseParasite"/>
        </authorList>
    </citation>
    <scope>IDENTIFICATION</scope>
</reference>
<keyword evidence="8" id="KW-0472">Membrane</keyword>
<dbReference type="InterPro" id="IPR001245">
    <property type="entry name" value="Ser-Thr/Tyr_kinase_cat_dom"/>
</dbReference>
<evidence type="ECO:0000256" key="8">
    <source>
        <dbReference type="ARBA" id="ARBA00023136"/>
    </source>
</evidence>
<evidence type="ECO:0000259" key="12">
    <source>
        <dbReference type="PROSITE" id="PS50011"/>
    </source>
</evidence>
<evidence type="ECO:0000256" key="6">
    <source>
        <dbReference type="ARBA" id="ARBA00022777"/>
    </source>
</evidence>
<keyword evidence="9" id="KW-0829">Tyrosine-protein kinase</keyword>
<dbReference type="InterPro" id="IPR008266">
    <property type="entry name" value="Tyr_kinase_AS"/>
</dbReference>
<name>A0A914DXH2_9BILA</name>
<comment type="similarity">
    <text evidence="2">Belongs to the UDP-glycosyltransferase family.</text>
</comment>
<dbReference type="PROSITE" id="PS00109">
    <property type="entry name" value="PROTEIN_KINASE_TYR"/>
    <property type="match status" value="1"/>
</dbReference>
<keyword evidence="3" id="KW-0328">Glycosyltransferase</keyword>
<dbReference type="GO" id="GO:0015020">
    <property type="term" value="F:glucuronosyltransferase activity"/>
    <property type="evidence" value="ECO:0007669"/>
    <property type="project" value="UniProtKB-EC"/>
</dbReference>
<evidence type="ECO:0000313" key="13">
    <source>
        <dbReference type="Proteomes" id="UP000887540"/>
    </source>
</evidence>
<dbReference type="CDD" id="cd00192">
    <property type="entry name" value="PTKc"/>
    <property type="match status" value="1"/>
</dbReference>
<dbReference type="PANTHER" id="PTHR24416">
    <property type="entry name" value="TYROSINE-PROTEIN KINASE RECEPTOR"/>
    <property type="match status" value="1"/>
</dbReference>
<dbReference type="FunFam" id="1.10.510.10:FF:001512">
    <property type="entry name" value="Receptor tyrosine-protein kinase erbB-2"/>
    <property type="match status" value="1"/>
</dbReference>
<dbReference type="GO" id="GO:0061564">
    <property type="term" value="P:axon development"/>
    <property type="evidence" value="ECO:0007669"/>
    <property type="project" value="UniProtKB-ARBA"/>
</dbReference>
<dbReference type="InterPro" id="IPR002213">
    <property type="entry name" value="UDP_glucos_trans"/>
</dbReference>
<keyword evidence="6" id="KW-0418">Kinase</keyword>
<comment type="subcellular location">
    <subcellularLocation>
        <location evidence="1">Endomembrane system</location>
    </subcellularLocation>
</comment>
<dbReference type="FunFam" id="3.40.50.2000:FF:000021">
    <property type="entry name" value="UDP-glucuronosyltransferase"/>
    <property type="match status" value="1"/>
</dbReference>
<keyword evidence="4" id="KW-0808">Transferase</keyword>
<dbReference type="WBParaSite" id="ACRNAN_scaffold467.g13998.t1">
    <property type="protein sequence ID" value="ACRNAN_scaffold467.g13998.t1"/>
    <property type="gene ID" value="ACRNAN_scaffold467.g13998"/>
</dbReference>
<keyword evidence="5" id="KW-0547">Nucleotide-binding</keyword>
<dbReference type="GO" id="GO:0043235">
    <property type="term" value="C:receptor complex"/>
    <property type="evidence" value="ECO:0007669"/>
    <property type="project" value="TreeGrafter"/>
</dbReference>
<keyword evidence="7" id="KW-0067">ATP-binding</keyword>
<evidence type="ECO:0000256" key="10">
    <source>
        <dbReference type="ARBA" id="ARBA00047475"/>
    </source>
</evidence>
<dbReference type="InterPro" id="IPR011009">
    <property type="entry name" value="Kinase-like_dom_sf"/>
</dbReference>
<dbReference type="Proteomes" id="UP000887540">
    <property type="component" value="Unplaced"/>
</dbReference>
<dbReference type="GO" id="GO:0048680">
    <property type="term" value="P:positive regulation of axon regeneration"/>
    <property type="evidence" value="ECO:0007669"/>
    <property type="project" value="UniProtKB-ARBA"/>
</dbReference>
<evidence type="ECO:0000256" key="2">
    <source>
        <dbReference type="ARBA" id="ARBA00009995"/>
    </source>
</evidence>
<dbReference type="Gene3D" id="3.40.50.2000">
    <property type="entry name" value="Glycogen Phosphorylase B"/>
    <property type="match status" value="1"/>
</dbReference>